<dbReference type="Pfam" id="PF13489">
    <property type="entry name" value="Methyltransf_23"/>
    <property type="match status" value="1"/>
</dbReference>
<gene>
    <name evidence="2" type="ORF">A3C07_02880</name>
</gene>
<keyword evidence="1" id="KW-0812">Transmembrane</keyword>
<dbReference type="STRING" id="1802270.A3C07_02880"/>
<feature type="transmembrane region" description="Helical" evidence="1">
    <location>
        <begin position="230"/>
        <end position="251"/>
    </location>
</feature>
<name>A0A1G2KN98_9BACT</name>
<evidence type="ECO:0000313" key="3">
    <source>
        <dbReference type="Proteomes" id="UP000179023"/>
    </source>
</evidence>
<evidence type="ECO:0000256" key="1">
    <source>
        <dbReference type="SAM" id="Phobius"/>
    </source>
</evidence>
<dbReference type="InterPro" id="IPR029063">
    <property type="entry name" value="SAM-dependent_MTases_sf"/>
</dbReference>
<sequence length="285" mass="32812">MVNHNIVWEGNKEKHLSKNPLLRFLLRKFNRDVVKMVSLCSPKTILDVGCGEGFTTRAIADAFPDARVRAIDGEQEYVIYALRHSRRPNISYAREDLYALDVPSIPLYDCVVANELLEHLEDAPGVLERLTRLSRRFVVVSVPNEPWFQIANFLRGKYLRTFGNTPGHINHWTRKGLRDFASGYGIVVRLETSGFWNIVLFERQSGSRESKETPPAAVGRYRQIFFSRNFLHYFWTGGAVTVTQVALLWFFIDVMRIPTIISSIIVVGGLFFLRYLILFSLRVIK</sequence>
<accession>A0A1G2KN98</accession>
<dbReference type="Gene3D" id="3.40.50.150">
    <property type="entry name" value="Vaccinia Virus protein VP39"/>
    <property type="match status" value="1"/>
</dbReference>
<dbReference type="SUPFAM" id="SSF53335">
    <property type="entry name" value="S-adenosyl-L-methionine-dependent methyltransferases"/>
    <property type="match status" value="1"/>
</dbReference>
<dbReference type="Proteomes" id="UP000179023">
    <property type="component" value="Unassembled WGS sequence"/>
</dbReference>
<keyword evidence="1" id="KW-0472">Membrane</keyword>
<comment type="caution">
    <text evidence="2">The sequence shown here is derived from an EMBL/GenBank/DDBJ whole genome shotgun (WGS) entry which is preliminary data.</text>
</comment>
<dbReference type="EMBL" id="MHQI01000030">
    <property type="protein sequence ID" value="OGZ99950.1"/>
    <property type="molecule type" value="Genomic_DNA"/>
</dbReference>
<organism evidence="2 3">
    <name type="scientific">Candidatus Sungbacteria bacterium RIFCSPHIGHO2_02_FULL_47_11</name>
    <dbReference type="NCBI Taxonomy" id="1802270"/>
    <lineage>
        <taxon>Bacteria</taxon>
        <taxon>Candidatus Sungiibacteriota</taxon>
    </lineage>
</organism>
<dbReference type="CDD" id="cd02440">
    <property type="entry name" value="AdoMet_MTases"/>
    <property type="match status" value="1"/>
</dbReference>
<proteinExistence type="predicted"/>
<keyword evidence="1" id="KW-1133">Transmembrane helix</keyword>
<dbReference type="PANTHER" id="PTHR43861">
    <property type="entry name" value="TRANS-ACONITATE 2-METHYLTRANSFERASE-RELATED"/>
    <property type="match status" value="1"/>
</dbReference>
<protein>
    <submittedName>
        <fullName evidence="2">Uncharacterized protein</fullName>
    </submittedName>
</protein>
<reference evidence="2 3" key="1">
    <citation type="journal article" date="2016" name="Nat. Commun.">
        <title>Thousands of microbial genomes shed light on interconnected biogeochemical processes in an aquifer system.</title>
        <authorList>
            <person name="Anantharaman K."/>
            <person name="Brown C.T."/>
            <person name="Hug L.A."/>
            <person name="Sharon I."/>
            <person name="Castelle C.J."/>
            <person name="Probst A.J."/>
            <person name="Thomas B.C."/>
            <person name="Singh A."/>
            <person name="Wilkins M.J."/>
            <person name="Karaoz U."/>
            <person name="Brodie E.L."/>
            <person name="Williams K.H."/>
            <person name="Hubbard S.S."/>
            <person name="Banfield J.F."/>
        </authorList>
    </citation>
    <scope>NUCLEOTIDE SEQUENCE [LARGE SCALE GENOMIC DNA]</scope>
</reference>
<dbReference type="AlphaFoldDB" id="A0A1G2KN98"/>
<evidence type="ECO:0000313" key="2">
    <source>
        <dbReference type="EMBL" id="OGZ99950.1"/>
    </source>
</evidence>
<feature type="transmembrane region" description="Helical" evidence="1">
    <location>
        <begin position="257"/>
        <end position="277"/>
    </location>
</feature>